<sequence>MNIPPPKRFLELIRQYRITYRNWYDVMFSIFINRAQISCVLNNGQRITLDPKEAVLLAGLNVISLDIDTLIFNYKGRRMIIKGWKYGYPGDSFSDYVRLNVNDKRVLDVGASIGDSPIYFSLAGAKEIVAVEVDKKRVELMRENLRINGINNVMVIDKGVGTSDTENQVSYFTLVKDYGPFDVAKIDCDGCERALIKYVKEIPELLIEWDYTYNDLVYQLRRNGYKVMNEYALYNTLGFLHAWRE</sequence>
<evidence type="ECO:0000313" key="2">
    <source>
        <dbReference type="Proteomes" id="UP000509301"/>
    </source>
</evidence>
<dbReference type="GO" id="GO:0008168">
    <property type="term" value="F:methyltransferase activity"/>
    <property type="evidence" value="ECO:0007669"/>
    <property type="project" value="UniProtKB-KW"/>
</dbReference>
<dbReference type="GeneID" id="55642495"/>
<protein>
    <submittedName>
        <fullName evidence="1">FkbM family methyltransferase</fullName>
    </submittedName>
</protein>
<name>A0A6N0NZ78_9CREN</name>
<dbReference type="InterPro" id="IPR006342">
    <property type="entry name" value="FkbM_mtfrase"/>
</dbReference>
<dbReference type="SUPFAM" id="SSF53335">
    <property type="entry name" value="S-adenosyl-L-methionine-dependent methyltransferases"/>
    <property type="match status" value="1"/>
</dbReference>
<dbReference type="CDD" id="cd02440">
    <property type="entry name" value="AdoMet_MTases"/>
    <property type="match status" value="1"/>
</dbReference>
<gene>
    <name evidence="1" type="ORF">GWK48_11090</name>
</gene>
<keyword evidence="2" id="KW-1185">Reference proteome</keyword>
<dbReference type="GO" id="GO:0032259">
    <property type="term" value="P:methylation"/>
    <property type="evidence" value="ECO:0007669"/>
    <property type="project" value="UniProtKB-KW"/>
</dbReference>
<reference evidence="1 2" key="1">
    <citation type="submission" date="2020-02" db="EMBL/GenBank/DDBJ databases">
        <title>Comparative genome analysis reveals the metabolism and evolution of the thermophilic archaeal genus Metallosphaera.</title>
        <authorList>
            <person name="Jiang C."/>
        </authorList>
    </citation>
    <scope>NUCLEOTIDE SEQUENCE [LARGE SCALE GENOMIC DNA]</scope>
    <source>
        <strain evidence="1 2">Ric-A</strain>
    </source>
</reference>
<evidence type="ECO:0000313" key="1">
    <source>
        <dbReference type="EMBL" id="QKR01133.1"/>
    </source>
</evidence>
<keyword evidence="1" id="KW-0489">Methyltransferase</keyword>
<accession>A0A6N0NZ78</accession>
<dbReference type="RefSeq" id="WP_174632784.1">
    <property type="nucleotide sequence ID" value="NZ_CP049074.1"/>
</dbReference>
<proteinExistence type="predicted"/>
<dbReference type="KEGG" id="mten:GWK48_11090"/>
<dbReference type="EMBL" id="CP049074">
    <property type="protein sequence ID" value="QKR01133.1"/>
    <property type="molecule type" value="Genomic_DNA"/>
</dbReference>
<dbReference type="InterPro" id="IPR029063">
    <property type="entry name" value="SAM-dependent_MTases_sf"/>
</dbReference>
<dbReference type="Proteomes" id="UP000509301">
    <property type="component" value="Chromosome"/>
</dbReference>
<organism evidence="1 2">
    <name type="scientific">Metallosphaera tengchongensis</name>
    <dbReference type="NCBI Taxonomy" id="1532350"/>
    <lineage>
        <taxon>Archaea</taxon>
        <taxon>Thermoproteota</taxon>
        <taxon>Thermoprotei</taxon>
        <taxon>Sulfolobales</taxon>
        <taxon>Sulfolobaceae</taxon>
        <taxon>Metallosphaera</taxon>
    </lineage>
</organism>
<dbReference type="OrthoDB" id="275825at2157"/>
<keyword evidence="1" id="KW-0808">Transferase</keyword>
<dbReference type="Gene3D" id="3.40.50.150">
    <property type="entry name" value="Vaccinia Virus protein VP39"/>
    <property type="match status" value="1"/>
</dbReference>
<dbReference type="NCBIfam" id="TIGR01444">
    <property type="entry name" value="fkbM_fam"/>
    <property type="match status" value="1"/>
</dbReference>
<dbReference type="AlphaFoldDB" id="A0A6N0NZ78"/>